<evidence type="ECO:0000313" key="4">
    <source>
        <dbReference type="RefSeq" id="XP_015075828.2"/>
    </source>
</evidence>
<accession>A0ABM1GTM2</accession>
<dbReference type="Proteomes" id="UP000694930">
    <property type="component" value="Chromosome 1"/>
</dbReference>
<gene>
    <name evidence="4" type="primary">LOC107019992</name>
</gene>
<feature type="compositionally biased region" description="Polar residues" evidence="2">
    <location>
        <begin position="136"/>
        <end position="162"/>
    </location>
</feature>
<evidence type="ECO:0000313" key="3">
    <source>
        <dbReference type="Proteomes" id="UP000694930"/>
    </source>
</evidence>
<name>A0ABM1GTM2_SOLPN</name>
<reference evidence="3" key="1">
    <citation type="journal article" date="2014" name="Nat. Genet.">
        <title>The genome of the stress-tolerant wild tomato species Solanum pennellii.</title>
        <authorList>
            <person name="Bolger A."/>
            <person name="Scossa F."/>
            <person name="Bolger M.E."/>
            <person name="Lanz C."/>
            <person name="Maumus F."/>
            <person name="Tohge T."/>
            <person name="Quesneville H."/>
            <person name="Alseekh S."/>
            <person name="Sorensen I."/>
            <person name="Lichtenstein G."/>
            <person name="Fich E.A."/>
            <person name="Conte M."/>
            <person name="Keller H."/>
            <person name="Schneeberger K."/>
            <person name="Schwacke R."/>
            <person name="Ofner I."/>
            <person name="Vrebalov J."/>
            <person name="Xu Y."/>
            <person name="Osorio S."/>
            <person name="Aflitos S.A."/>
            <person name="Schijlen E."/>
            <person name="Jimenez-Gomez J.M."/>
            <person name="Ryngajllo M."/>
            <person name="Kimura S."/>
            <person name="Kumar R."/>
            <person name="Koenig D."/>
            <person name="Headland L.R."/>
            <person name="Maloof J.N."/>
            <person name="Sinha N."/>
            <person name="van Ham R.C."/>
            <person name="Lankhorst R.K."/>
            <person name="Mao L."/>
            <person name="Vogel A."/>
            <person name="Arsova B."/>
            <person name="Panstruga R."/>
            <person name="Fei Z."/>
            <person name="Rose J.K."/>
            <person name="Zamir D."/>
            <person name="Carrari F."/>
            <person name="Giovannoni J.J."/>
            <person name="Weigel D."/>
            <person name="Usadel B."/>
            <person name="Fernie A.R."/>
        </authorList>
    </citation>
    <scope>NUCLEOTIDE SEQUENCE [LARGE SCALE GENOMIC DNA]</scope>
    <source>
        <strain evidence="3">cv. LA0716</strain>
    </source>
</reference>
<feature type="compositionally biased region" description="Low complexity" evidence="2">
    <location>
        <begin position="117"/>
        <end position="135"/>
    </location>
</feature>
<feature type="region of interest" description="Disordered" evidence="2">
    <location>
        <begin position="287"/>
        <end position="314"/>
    </location>
</feature>
<feature type="compositionally biased region" description="Basic and acidic residues" evidence="2">
    <location>
        <begin position="1"/>
        <end position="14"/>
    </location>
</feature>
<evidence type="ECO:0000256" key="2">
    <source>
        <dbReference type="SAM" id="MobiDB-lite"/>
    </source>
</evidence>
<reference evidence="4" key="2">
    <citation type="submission" date="2025-08" db="UniProtKB">
        <authorList>
            <consortium name="RefSeq"/>
        </authorList>
    </citation>
    <scope>IDENTIFICATION</scope>
</reference>
<feature type="coiled-coil region" evidence="1">
    <location>
        <begin position="429"/>
        <end position="463"/>
    </location>
</feature>
<dbReference type="Pfam" id="PF03004">
    <property type="entry name" value="Transposase_24"/>
    <property type="match status" value="1"/>
</dbReference>
<feature type="region of interest" description="Disordered" evidence="2">
    <location>
        <begin position="475"/>
        <end position="527"/>
    </location>
</feature>
<feature type="compositionally biased region" description="Polar residues" evidence="2">
    <location>
        <begin position="293"/>
        <end position="309"/>
    </location>
</feature>
<feature type="compositionally biased region" description="Polar residues" evidence="2">
    <location>
        <begin position="84"/>
        <end position="94"/>
    </location>
</feature>
<sequence length="527" mass="59681">MTGKCKNKDIDNGPKKKKKKEGMVSRQQTGIHIRSDNTASLPPKDTQPHCYSRRTVPPRINPPSTYMHPPLEYTQPPPQVPLMMTTSGNATPQGYSVLPPEDNRPTSSVSRTNTHNPADSQPSSSSASQLMMSSLRIQGNSSEPNTPTTNQSDTPGHDNTQVGMRDMHNRLVIEPEGYTFNPDDAVGIISQTIKELYRDAYPTWGKFPSNLKRQIFLEFRKKCAWRPEHEAKICANFHKKATHTLASLFNKARRDNSKPSWVLPEDWAKLLVHWKYDPRFKQMSEIGKKARSSTKGGSLHTSGAQSQGSVRRKLEKELGRPITQAEAFKATHIRKKKNPEDPDVWVEPRAEVTYNRYLQALEDLQQTLPEENRGMPLTQEQDERVWLDLTCGPSRYGYAYGMPHKTFREFSSEFEGLNSSNHDESMKKNLAMEKKIVELSSQAEESRARERRLELQFAGLKAQFDALLASGGIPPCSGDVTFPPRPPQSQPTQYPMYGQQRNMTHETSSDEESDEESDDYVANTLPH</sequence>
<feature type="compositionally biased region" description="Polar residues" evidence="2">
    <location>
        <begin position="25"/>
        <end position="40"/>
    </location>
</feature>
<protein>
    <submittedName>
        <fullName evidence="4">Uncharacterized protein LOC107019992</fullName>
    </submittedName>
</protein>
<feature type="compositionally biased region" description="Polar residues" evidence="2">
    <location>
        <begin position="105"/>
        <end position="116"/>
    </location>
</feature>
<evidence type="ECO:0000256" key="1">
    <source>
        <dbReference type="SAM" id="Coils"/>
    </source>
</evidence>
<proteinExistence type="predicted"/>
<feature type="region of interest" description="Disordered" evidence="2">
    <location>
        <begin position="1"/>
        <end position="162"/>
    </location>
</feature>
<organism evidence="3 4">
    <name type="scientific">Solanum pennellii</name>
    <name type="common">Tomato</name>
    <name type="synonym">Lycopersicon pennellii</name>
    <dbReference type="NCBI Taxonomy" id="28526"/>
    <lineage>
        <taxon>Eukaryota</taxon>
        <taxon>Viridiplantae</taxon>
        <taxon>Streptophyta</taxon>
        <taxon>Embryophyta</taxon>
        <taxon>Tracheophyta</taxon>
        <taxon>Spermatophyta</taxon>
        <taxon>Magnoliopsida</taxon>
        <taxon>eudicotyledons</taxon>
        <taxon>Gunneridae</taxon>
        <taxon>Pentapetalae</taxon>
        <taxon>asterids</taxon>
        <taxon>lamiids</taxon>
        <taxon>Solanales</taxon>
        <taxon>Solanaceae</taxon>
        <taxon>Solanoideae</taxon>
        <taxon>Solaneae</taxon>
        <taxon>Solanum</taxon>
        <taxon>Solanum subgen. Lycopersicon</taxon>
    </lineage>
</organism>
<dbReference type="InterPro" id="IPR004252">
    <property type="entry name" value="Probable_transposase_24"/>
</dbReference>
<keyword evidence="3" id="KW-1185">Reference proteome</keyword>
<keyword evidence="1" id="KW-0175">Coiled coil</keyword>
<feature type="compositionally biased region" description="Acidic residues" evidence="2">
    <location>
        <begin position="509"/>
        <end position="519"/>
    </location>
</feature>
<dbReference type="GeneID" id="107019992"/>
<dbReference type="RefSeq" id="XP_015075828.2">
    <property type="nucleotide sequence ID" value="XM_015220342.2"/>
</dbReference>